<name>A0A369TLI9_9RHOB</name>
<dbReference type="Pfam" id="PF08125">
    <property type="entry name" value="Mannitol_dh_C"/>
    <property type="match status" value="1"/>
</dbReference>
<proteinExistence type="predicted"/>
<evidence type="ECO:0000259" key="3">
    <source>
        <dbReference type="Pfam" id="PF08125"/>
    </source>
</evidence>
<dbReference type="InterPro" id="IPR036291">
    <property type="entry name" value="NAD(P)-bd_dom_sf"/>
</dbReference>
<organism evidence="4 5">
    <name type="scientific">Thalassococcus profundi</name>
    <dbReference type="NCBI Taxonomy" id="2282382"/>
    <lineage>
        <taxon>Bacteria</taxon>
        <taxon>Pseudomonadati</taxon>
        <taxon>Pseudomonadota</taxon>
        <taxon>Alphaproteobacteria</taxon>
        <taxon>Rhodobacterales</taxon>
        <taxon>Roseobacteraceae</taxon>
        <taxon>Thalassococcus</taxon>
    </lineage>
</organism>
<feature type="domain" description="Mannitol dehydrogenase N-terminal" evidence="2">
    <location>
        <begin position="28"/>
        <end position="276"/>
    </location>
</feature>
<dbReference type="SUPFAM" id="SSF48179">
    <property type="entry name" value="6-phosphogluconate dehydrogenase C-terminal domain-like"/>
    <property type="match status" value="1"/>
</dbReference>
<dbReference type="PANTHER" id="PTHR43362:SF1">
    <property type="entry name" value="MANNITOL DEHYDROGENASE 2-RELATED"/>
    <property type="match status" value="1"/>
</dbReference>
<keyword evidence="5" id="KW-1185">Reference proteome</keyword>
<keyword evidence="1" id="KW-0560">Oxidoreductase</keyword>
<evidence type="ECO:0000313" key="4">
    <source>
        <dbReference type="EMBL" id="RDD65682.1"/>
    </source>
</evidence>
<dbReference type="EMBL" id="QPMK01000010">
    <property type="protein sequence ID" value="RDD65682.1"/>
    <property type="molecule type" value="Genomic_DNA"/>
</dbReference>
<dbReference type="PRINTS" id="PR00084">
    <property type="entry name" value="MTLDHDRGNASE"/>
</dbReference>
<dbReference type="InterPro" id="IPR050988">
    <property type="entry name" value="Mannitol_DH/Oxidoreductase"/>
</dbReference>
<evidence type="ECO:0000313" key="5">
    <source>
        <dbReference type="Proteomes" id="UP000253977"/>
    </source>
</evidence>
<feature type="domain" description="Mannitol dehydrogenase C-terminal" evidence="3">
    <location>
        <begin position="285"/>
        <end position="474"/>
    </location>
</feature>
<dbReference type="AlphaFoldDB" id="A0A369TLI9"/>
<dbReference type="InterPro" id="IPR013328">
    <property type="entry name" value="6PGD_dom2"/>
</dbReference>
<accession>A0A369TLI9</accession>
<dbReference type="RefSeq" id="WP_114511494.1">
    <property type="nucleotide sequence ID" value="NZ_QPMK01000010.1"/>
</dbReference>
<dbReference type="InterPro" id="IPR008927">
    <property type="entry name" value="6-PGluconate_DH-like_C_sf"/>
</dbReference>
<sequence length="488" mass="52153">MKLNNAALTNLPEGIEGPRYDRAALTAGIVHIGLGNFHRAHQAWYLHRLMQQGRALDWAIIGAGVRAPDAAMRDKLLAQDCLTTLIELDPKGISAEVTGPMIDFLPIEPDNAALIRAMADPAIRIVGLTVTEGGYYRDPSDGSFAAGHPDIRADAASPDAPGTAFGAIVAALRLRRDAGTGPFTVLSCDNLQGNGHIVRSTVVELARLSDAELADWIDSNVSFPNSMVDCIVPATGPSEIARAQALGVDDAAPVTHENFRQWVIEDAFCADRPPWEEAGVTLTDDVHTYESMKLRLLNAGHQVLANVGEVLSVETIHGCMAHPQIGPFFRKVLGTEVAPHVTPVPGMTPQDYIALISDRFANPEIRDTTRRVAFDGSSRHPGFVLPTVREAVAAGTPVAGLALVEAFWARMCAGTREDGSTIAPNDPYWDSLQEAALAARAAPLVWLGQAQYYGALAENAAFADAFSAALTAIWDKGCVAVLEDYLAN</sequence>
<evidence type="ECO:0000259" key="2">
    <source>
        <dbReference type="Pfam" id="PF01232"/>
    </source>
</evidence>
<dbReference type="Gene3D" id="3.40.50.720">
    <property type="entry name" value="NAD(P)-binding Rossmann-like Domain"/>
    <property type="match status" value="1"/>
</dbReference>
<protein>
    <submittedName>
        <fullName evidence="4">Mannitol dehydrogenase family protein</fullName>
    </submittedName>
</protein>
<dbReference type="Proteomes" id="UP000253977">
    <property type="component" value="Unassembled WGS sequence"/>
</dbReference>
<dbReference type="InterPro" id="IPR000669">
    <property type="entry name" value="Mannitol_DH"/>
</dbReference>
<comment type="caution">
    <text evidence="4">The sequence shown here is derived from an EMBL/GenBank/DDBJ whole genome shotgun (WGS) entry which is preliminary data.</text>
</comment>
<gene>
    <name evidence="4" type="ORF">DU478_13485</name>
</gene>
<evidence type="ECO:0000256" key="1">
    <source>
        <dbReference type="ARBA" id="ARBA00023002"/>
    </source>
</evidence>
<dbReference type="PANTHER" id="PTHR43362">
    <property type="entry name" value="MANNITOL DEHYDROGENASE DSF1-RELATED"/>
    <property type="match status" value="1"/>
</dbReference>
<reference evidence="4 5" key="1">
    <citation type="submission" date="2018-07" db="EMBL/GenBank/DDBJ databases">
        <title>Thalassococcus profundi sp. nov., a marine bacterium isolated from deep seawater of Okinawa Trough.</title>
        <authorList>
            <person name="Yu M."/>
        </authorList>
    </citation>
    <scope>NUCLEOTIDE SEQUENCE [LARGE SCALE GENOMIC DNA]</scope>
    <source>
        <strain evidence="4 5">WRAS1</strain>
    </source>
</reference>
<dbReference type="GO" id="GO:0016616">
    <property type="term" value="F:oxidoreductase activity, acting on the CH-OH group of donors, NAD or NADP as acceptor"/>
    <property type="evidence" value="ECO:0007669"/>
    <property type="project" value="TreeGrafter"/>
</dbReference>
<dbReference type="InterPro" id="IPR013131">
    <property type="entry name" value="Mannitol_DH_N"/>
</dbReference>
<dbReference type="SUPFAM" id="SSF51735">
    <property type="entry name" value="NAD(P)-binding Rossmann-fold domains"/>
    <property type="match status" value="1"/>
</dbReference>
<dbReference type="Pfam" id="PF01232">
    <property type="entry name" value="Mannitol_dh"/>
    <property type="match status" value="1"/>
</dbReference>
<dbReference type="InterPro" id="IPR013118">
    <property type="entry name" value="Mannitol_DH_C"/>
</dbReference>
<dbReference type="Gene3D" id="1.10.1040.10">
    <property type="entry name" value="N-(1-d-carboxylethyl)-l-norvaline Dehydrogenase, domain 2"/>
    <property type="match status" value="1"/>
</dbReference>
<dbReference type="OrthoDB" id="271711at2"/>